<dbReference type="EMBL" id="JAPMUA010000002">
    <property type="protein sequence ID" value="MDG3585431.1"/>
    <property type="molecule type" value="Genomic_DNA"/>
</dbReference>
<gene>
    <name evidence="4" type="ORF">OSR52_06070</name>
</gene>
<dbReference type="InterPro" id="IPR013783">
    <property type="entry name" value="Ig-like_fold"/>
</dbReference>
<dbReference type="InterPro" id="IPR052574">
    <property type="entry name" value="CDIRP"/>
</dbReference>
<organism evidence="4 5">
    <name type="scientific">Galbibacter pacificus</name>
    <dbReference type="NCBI Taxonomy" id="2996052"/>
    <lineage>
        <taxon>Bacteria</taxon>
        <taxon>Pseudomonadati</taxon>
        <taxon>Bacteroidota</taxon>
        <taxon>Flavobacteriia</taxon>
        <taxon>Flavobacteriales</taxon>
        <taxon>Flavobacteriaceae</taxon>
        <taxon>Galbibacter</taxon>
    </lineage>
</organism>
<dbReference type="PROSITE" id="PS50093">
    <property type="entry name" value="PKD"/>
    <property type="match status" value="1"/>
</dbReference>
<keyword evidence="1" id="KW-0433">Leucine-rich repeat</keyword>
<feature type="domain" description="PKD" evidence="3">
    <location>
        <begin position="206"/>
        <end position="246"/>
    </location>
</feature>
<dbReference type="InterPro" id="IPR032675">
    <property type="entry name" value="LRR_dom_sf"/>
</dbReference>
<dbReference type="Gene3D" id="3.80.10.10">
    <property type="entry name" value="Ribonuclease Inhibitor"/>
    <property type="match status" value="1"/>
</dbReference>
<dbReference type="RefSeq" id="WP_277899301.1">
    <property type="nucleotide sequence ID" value="NZ_JAPMUA010000002.1"/>
</dbReference>
<evidence type="ECO:0000259" key="3">
    <source>
        <dbReference type="PROSITE" id="PS50093"/>
    </source>
</evidence>
<keyword evidence="5" id="KW-1185">Reference proteome</keyword>
<keyword evidence="2" id="KW-0677">Repeat</keyword>
<dbReference type="PROSITE" id="PS51450">
    <property type="entry name" value="LRR"/>
    <property type="match status" value="1"/>
</dbReference>
<sequence>MRIFFYLLFTAIVTISCNKDNEEINTPKITTKVEGRQVFQIDFTTFNQKNESKKATSSPDTFFALISINDANGDAVFTREKVEVFEQGEKYITEEIILKSGSYNLTEFILINADNIVIAMTPKANSALSKSAQNTLPFSFNVKEEKLTITSTENISTEGYTEADFGYEKLDIDFPEATDFFSLIVDESIITTTKTIVIKSIANSNFKIDWGDGTTDDYFSVISNTTEDSEQNHTYTTKGVYTIKISGPLEAIQELRFNCNDGQNDYQSNLISADISKLSLLNYCEFYAGKLTTLNTSKNPALEQLSLGYNQITNLNFENNLKLKNVFLRYNQLADIDVSKNLDLEFLWVTGNSISSLNISNNTNLKVLLARENQLNTLDLSKNLSLKRIDLSDNKLKELDISKNTSLEEINIGRNLLTGIDVSKNTGLIRIDLYGNQIAAIDLSLNVKLKNLYIDSNLLNDIDLSKNPEIDRLIIENNNLTALDITNNPKIFDLHIGGNQFNDTQLDELISLIYDRAVLNSIFDGYIDFNNNPGSNTINSTTTEKINDLKTTYNWSFNNN</sequence>
<reference evidence="4" key="1">
    <citation type="submission" date="2022-11" db="EMBL/GenBank/DDBJ databases">
        <title>High-quality draft genome sequence of Galbibacter sp. strain CMA-7.</title>
        <authorList>
            <person name="Wei L."/>
            <person name="Dong C."/>
            <person name="Shao Z."/>
        </authorList>
    </citation>
    <scope>NUCLEOTIDE SEQUENCE</scope>
    <source>
        <strain evidence="4">CMA-7</strain>
    </source>
</reference>
<proteinExistence type="predicted"/>
<dbReference type="InterPro" id="IPR001611">
    <property type="entry name" value="Leu-rich_rpt"/>
</dbReference>
<evidence type="ECO:0000313" key="5">
    <source>
        <dbReference type="Proteomes" id="UP001153642"/>
    </source>
</evidence>
<dbReference type="Gene3D" id="2.60.40.10">
    <property type="entry name" value="Immunoglobulins"/>
    <property type="match status" value="1"/>
</dbReference>
<evidence type="ECO:0000256" key="2">
    <source>
        <dbReference type="ARBA" id="ARBA00022737"/>
    </source>
</evidence>
<protein>
    <recommendedName>
        <fullName evidence="3">PKD domain-containing protein</fullName>
    </recommendedName>
</protein>
<name>A0ABT6FQ95_9FLAO</name>
<dbReference type="PANTHER" id="PTHR47566:SF1">
    <property type="entry name" value="PROTEIN NUD1"/>
    <property type="match status" value="1"/>
</dbReference>
<dbReference type="Proteomes" id="UP001153642">
    <property type="component" value="Unassembled WGS sequence"/>
</dbReference>
<dbReference type="PROSITE" id="PS51257">
    <property type="entry name" value="PROKAR_LIPOPROTEIN"/>
    <property type="match status" value="1"/>
</dbReference>
<accession>A0ABT6FQ95</accession>
<dbReference type="InterPro" id="IPR000601">
    <property type="entry name" value="PKD_dom"/>
</dbReference>
<evidence type="ECO:0000313" key="4">
    <source>
        <dbReference type="EMBL" id="MDG3585431.1"/>
    </source>
</evidence>
<evidence type="ECO:0000256" key="1">
    <source>
        <dbReference type="ARBA" id="ARBA00022614"/>
    </source>
</evidence>
<dbReference type="SUPFAM" id="SSF52058">
    <property type="entry name" value="L domain-like"/>
    <property type="match status" value="1"/>
</dbReference>
<comment type="caution">
    <text evidence="4">The sequence shown here is derived from an EMBL/GenBank/DDBJ whole genome shotgun (WGS) entry which is preliminary data.</text>
</comment>
<dbReference type="PANTHER" id="PTHR47566">
    <property type="match status" value="1"/>
</dbReference>